<dbReference type="EMBL" id="KQ964419">
    <property type="protein sequence ID" value="KXN74925.1"/>
    <property type="molecule type" value="Genomic_DNA"/>
</dbReference>
<organism evidence="10 11">
    <name type="scientific">Conidiobolus coronatus (strain ATCC 28846 / CBS 209.66 / NRRL 28638)</name>
    <name type="common">Delacroixia coronata</name>
    <dbReference type="NCBI Taxonomy" id="796925"/>
    <lineage>
        <taxon>Eukaryota</taxon>
        <taxon>Fungi</taxon>
        <taxon>Fungi incertae sedis</taxon>
        <taxon>Zoopagomycota</taxon>
        <taxon>Entomophthoromycotina</taxon>
        <taxon>Entomophthoromycetes</taxon>
        <taxon>Entomophthorales</taxon>
        <taxon>Ancylistaceae</taxon>
        <taxon>Conidiobolus</taxon>
    </lineage>
</organism>
<dbReference type="OrthoDB" id="1470350at2759"/>
<dbReference type="AlphaFoldDB" id="A0A137PIW9"/>
<dbReference type="OMA" id="PPASTIF"/>
<dbReference type="PRINTS" id="PR00385">
    <property type="entry name" value="P450"/>
</dbReference>
<dbReference type="STRING" id="796925.A0A137PIW9"/>
<keyword evidence="11" id="KW-1185">Reference proteome</keyword>
<evidence type="ECO:0000256" key="9">
    <source>
        <dbReference type="RuleBase" id="RU000461"/>
    </source>
</evidence>
<dbReference type="PANTHER" id="PTHR24292">
    <property type="entry name" value="CYTOCHROME P450"/>
    <property type="match status" value="1"/>
</dbReference>
<dbReference type="InterPro" id="IPR050476">
    <property type="entry name" value="Insect_CytP450_Detox"/>
</dbReference>
<dbReference type="InterPro" id="IPR036396">
    <property type="entry name" value="Cyt_P450_sf"/>
</dbReference>
<evidence type="ECO:0000256" key="7">
    <source>
        <dbReference type="ARBA" id="ARBA00023033"/>
    </source>
</evidence>
<feature type="binding site" description="axial binding residue" evidence="8">
    <location>
        <position position="210"/>
    </location>
    <ligand>
        <name>heme</name>
        <dbReference type="ChEBI" id="CHEBI:30413"/>
    </ligand>
    <ligandPart>
        <name>Fe</name>
        <dbReference type="ChEBI" id="CHEBI:18248"/>
    </ligandPart>
</feature>
<dbReference type="Proteomes" id="UP000070444">
    <property type="component" value="Unassembled WGS sequence"/>
</dbReference>
<sequence>MAKAYENLEEFNGFIQSLIDQRRKDMKDHKFEDSKDLLSTLLRETENNHDDPLTDEELVHNLNVFFVAGHDTTANTLSFGMYYLAKHRHVQDKLRKEIYDTLQINSGANKVVIPTAEQIKSMDYLGLFIKEVMRLNPPISQIFRTISEDYPLPDDNVILPKGTTVNLSIYSVHHDPKIYPNPEEFDPERFFNGKYDTDVYMPFGGGSRMCIGFNFSLMEQKIYLIMLLQRFDIHIGSNNPDFDKLRIKGMGMIKPTDLKLNFEPRF</sequence>
<evidence type="ECO:0000313" key="10">
    <source>
        <dbReference type="EMBL" id="KXN74925.1"/>
    </source>
</evidence>
<keyword evidence="7 9" id="KW-0503">Monooxygenase</keyword>
<evidence type="ECO:0000256" key="2">
    <source>
        <dbReference type="ARBA" id="ARBA00010617"/>
    </source>
</evidence>
<protein>
    <submittedName>
        <fullName evidence="10">Cytochrome P450</fullName>
    </submittedName>
</protein>
<evidence type="ECO:0000256" key="5">
    <source>
        <dbReference type="ARBA" id="ARBA00023002"/>
    </source>
</evidence>
<dbReference type="GO" id="GO:0016705">
    <property type="term" value="F:oxidoreductase activity, acting on paired donors, with incorporation or reduction of molecular oxygen"/>
    <property type="evidence" value="ECO:0007669"/>
    <property type="project" value="InterPro"/>
</dbReference>
<keyword evidence="6 8" id="KW-0408">Iron</keyword>
<evidence type="ECO:0000256" key="6">
    <source>
        <dbReference type="ARBA" id="ARBA00023004"/>
    </source>
</evidence>
<keyword evidence="4 8" id="KW-0479">Metal-binding</keyword>
<evidence type="ECO:0000256" key="8">
    <source>
        <dbReference type="PIRSR" id="PIRSR602401-1"/>
    </source>
</evidence>
<dbReference type="Pfam" id="PF00067">
    <property type="entry name" value="p450"/>
    <property type="match status" value="1"/>
</dbReference>
<reference evidence="10 11" key="1">
    <citation type="journal article" date="2015" name="Genome Biol. Evol.">
        <title>Phylogenomic analyses indicate that early fungi evolved digesting cell walls of algal ancestors of land plants.</title>
        <authorList>
            <person name="Chang Y."/>
            <person name="Wang S."/>
            <person name="Sekimoto S."/>
            <person name="Aerts A.L."/>
            <person name="Choi C."/>
            <person name="Clum A."/>
            <person name="LaButti K.M."/>
            <person name="Lindquist E.A."/>
            <person name="Yee Ngan C."/>
            <person name="Ohm R.A."/>
            <person name="Salamov A.A."/>
            <person name="Grigoriev I.V."/>
            <person name="Spatafora J.W."/>
            <person name="Berbee M.L."/>
        </authorList>
    </citation>
    <scope>NUCLEOTIDE SEQUENCE [LARGE SCALE GENOMIC DNA]</scope>
    <source>
        <strain evidence="10 11">NRRL 28638</strain>
    </source>
</reference>
<evidence type="ECO:0000256" key="4">
    <source>
        <dbReference type="ARBA" id="ARBA00022723"/>
    </source>
</evidence>
<dbReference type="GO" id="GO:0020037">
    <property type="term" value="F:heme binding"/>
    <property type="evidence" value="ECO:0007669"/>
    <property type="project" value="InterPro"/>
</dbReference>
<dbReference type="PANTHER" id="PTHR24292:SF54">
    <property type="entry name" value="CYP9F3-RELATED"/>
    <property type="match status" value="1"/>
</dbReference>
<dbReference type="SUPFAM" id="SSF48264">
    <property type="entry name" value="Cytochrome P450"/>
    <property type="match status" value="1"/>
</dbReference>
<evidence type="ECO:0000313" key="11">
    <source>
        <dbReference type="Proteomes" id="UP000070444"/>
    </source>
</evidence>
<proteinExistence type="inferred from homology"/>
<gene>
    <name evidence="10" type="ORF">CONCODRAFT_76635</name>
</gene>
<comment type="cofactor">
    <cofactor evidence="1 8">
        <name>heme</name>
        <dbReference type="ChEBI" id="CHEBI:30413"/>
    </cofactor>
</comment>
<comment type="similarity">
    <text evidence="2 9">Belongs to the cytochrome P450 family.</text>
</comment>
<name>A0A137PIW9_CONC2</name>
<dbReference type="InterPro" id="IPR017972">
    <property type="entry name" value="Cyt_P450_CS"/>
</dbReference>
<accession>A0A137PIW9</accession>
<dbReference type="Gene3D" id="1.10.630.10">
    <property type="entry name" value="Cytochrome P450"/>
    <property type="match status" value="1"/>
</dbReference>
<keyword evidence="3 8" id="KW-0349">Heme</keyword>
<dbReference type="PRINTS" id="PR00463">
    <property type="entry name" value="EP450I"/>
</dbReference>
<evidence type="ECO:0000256" key="3">
    <source>
        <dbReference type="ARBA" id="ARBA00022617"/>
    </source>
</evidence>
<keyword evidence="5 9" id="KW-0560">Oxidoreductase</keyword>
<dbReference type="GO" id="GO:0005506">
    <property type="term" value="F:iron ion binding"/>
    <property type="evidence" value="ECO:0007669"/>
    <property type="project" value="InterPro"/>
</dbReference>
<evidence type="ECO:0000256" key="1">
    <source>
        <dbReference type="ARBA" id="ARBA00001971"/>
    </source>
</evidence>
<dbReference type="InterPro" id="IPR001128">
    <property type="entry name" value="Cyt_P450"/>
</dbReference>
<dbReference type="GO" id="GO:0004497">
    <property type="term" value="F:monooxygenase activity"/>
    <property type="evidence" value="ECO:0007669"/>
    <property type="project" value="UniProtKB-KW"/>
</dbReference>
<dbReference type="PROSITE" id="PS00086">
    <property type="entry name" value="CYTOCHROME_P450"/>
    <property type="match status" value="1"/>
</dbReference>
<dbReference type="InterPro" id="IPR002401">
    <property type="entry name" value="Cyt_P450_E_grp-I"/>
</dbReference>